<feature type="zinc finger region" description="C3H1-type" evidence="1">
    <location>
        <begin position="722"/>
        <end position="750"/>
    </location>
</feature>
<feature type="domain" description="C3H1-type" evidence="3">
    <location>
        <begin position="722"/>
        <end position="750"/>
    </location>
</feature>
<feature type="region of interest" description="Disordered" evidence="2">
    <location>
        <begin position="754"/>
        <end position="785"/>
    </location>
</feature>
<feature type="compositionally biased region" description="Low complexity" evidence="2">
    <location>
        <begin position="181"/>
        <end position="193"/>
    </location>
</feature>
<feature type="compositionally biased region" description="Basic and acidic residues" evidence="2">
    <location>
        <begin position="49"/>
        <end position="58"/>
    </location>
</feature>
<feature type="compositionally biased region" description="Basic and acidic residues" evidence="2">
    <location>
        <begin position="16"/>
        <end position="25"/>
    </location>
</feature>
<feature type="region of interest" description="Disordered" evidence="2">
    <location>
        <begin position="839"/>
        <end position="864"/>
    </location>
</feature>
<keyword evidence="5" id="KW-1185">Reference proteome</keyword>
<feature type="compositionally biased region" description="Basic and acidic residues" evidence="2">
    <location>
        <begin position="245"/>
        <end position="256"/>
    </location>
</feature>
<dbReference type="OrthoDB" id="3797741at2759"/>
<feature type="region of interest" description="Disordered" evidence="2">
    <location>
        <begin position="1"/>
        <end position="518"/>
    </location>
</feature>
<proteinExistence type="predicted"/>
<dbReference type="PROSITE" id="PS50103">
    <property type="entry name" value="ZF_C3H1"/>
    <property type="match status" value="1"/>
</dbReference>
<comment type="caution">
    <text evidence="4">The sequence shown here is derived from an EMBL/GenBank/DDBJ whole genome shotgun (WGS) entry which is preliminary data.</text>
</comment>
<reference evidence="4 5" key="1">
    <citation type="submission" date="2020-01" db="EMBL/GenBank/DDBJ databases">
        <authorList>
            <consortium name="DOE Joint Genome Institute"/>
            <person name="Haridas S."/>
            <person name="Albert R."/>
            <person name="Binder M."/>
            <person name="Bloem J."/>
            <person name="Labutti K."/>
            <person name="Salamov A."/>
            <person name="Andreopoulos B."/>
            <person name="Baker S.E."/>
            <person name="Barry K."/>
            <person name="Bills G."/>
            <person name="Bluhm B.H."/>
            <person name="Cannon C."/>
            <person name="Castanera R."/>
            <person name="Culley D.E."/>
            <person name="Daum C."/>
            <person name="Ezra D."/>
            <person name="Gonzalez J.B."/>
            <person name="Henrissat B."/>
            <person name="Kuo A."/>
            <person name="Liang C."/>
            <person name="Lipzen A."/>
            <person name="Lutzoni F."/>
            <person name="Magnuson J."/>
            <person name="Mondo S."/>
            <person name="Nolan M."/>
            <person name="Ohm R."/>
            <person name="Pangilinan J."/>
            <person name="Park H.-J.H."/>
            <person name="Ramirez L."/>
            <person name="Alfaro M."/>
            <person name="Sun H."/>
            <person name="Tritt A."/>
            <person name="Yoshinaga Y."/>
            <person name="Zwiers L.-H.L."/>
            <person name="Turgeon B.G."/>
            <person name="Goodwin S.B."/>
            <person name="Spatafora J.W."/>
            <person name="Crous P.W."/>
            <person name="Grigoriev I.V."/>
        </authorList>
    </citation>
    <scope>NUCLEOTIDE SEQUENCE [LARGE SCALE GENOMIC DNA]</scope>
    <source>
        <strain evidence="4 5">CBS 611.86</strain>
    </source>
</reference>
<feature type="compositionally biased region" description="Polar residues" evidence="2">
    <location>
        <begin position="73"/>
        <end position="89"/>
    </location>
</feature>
<name>A0A7C8MCL8_9PLEO</name>
<feature type="compositionally biased region" description="Polar residues" evidence="2">
    <location>
        <begin position="31"/>
        <end position="44"/>
    </location>
</feature>
<evidence type="ECO:0000313" key="4">
    <source>
        <dbReference type="EMBL" id="KAF2875178.1"/>
    </source>
</evidence>
<feature type="region of interest" description="Disordered" evidence="2">
    <location>
        <begin position="575"/>
        <end position="608"/>
    </location>
</feature>
<feature type="compositionally biased region" description="Polar residues" evidence="2">
    <location>
        <begin position="102"/>
        <end position="125"/>
    </location>
</feature>
<evidence type="ECO:0000259" key="3">
    <source>
        <dbReference type="PROSITE" id="PS50103"/>
    </source>
</evidence>
<evidence type="ECO:0000256" key="2">
    <source>
        <dbReference type="SAM" id="MobiDB-lite"/>
    </source>
</evidence>
<keyword evidence="1" id="KW-0479">Metal-binding</keyword>
<feature type="compositionally biased region" description="Basic residues" evidence="2">
    <location>
        <begin position="1"/>
        <end position="10"/>
    </location>
</feature>
<dbReference type="InterPro" id="IPR000571">
    <property type="entry name" value="Znf_CCCH"/>
</dbReference>
<dbReference type="Gene3D" id="4.10.1000.40">
    <property type="match status" value="1"/>
</dbReference>
<feature type="compositionally biased region" description="Low complexity" evidence="2">
    <location>
        <begin position="150"/>
        <end position="173"/>
    </location>
</feature>
<gene>
    <name evidence="4" type="ORF">BDV95DRAFT_657331</name>
</gene>
<sequence>MTRRKGRGRGKGSGSHSDRGRRNDSNDSGTRNDIGTRNDSGSPNRNKRGHENDDDGPRKAPKFRPTDKAGAGNSYNNDANNPSARQALSNIPVDAASPGASDYNNPTSRQASSNVSTDATTSSGLNVFRPIMPMKTKKAASPNTSTTPVSPLAALSSPLTAPSSTLTAPSDTSVVLSDPLTASSNSSPTPASAFVPPKATSKAQTKATDDVTDEERQRFDDMLFADIDDDNNPPSSSHYQAADLFKTDTDDGDGKTKTPSTPLAAPKAGSMVSGKATDLRPVTDEDRQQFDDMFFASDDDDNPPSSSHDKAAGLSSTDTDDGDSKTKTHSTPLASPKAGPMVKGKATDQMDEDRQRFDDMLFADTEVEDEPTAATSDIPAKPLSTDTDGYEDKSKDMNKTNGSGDLAVGKDVDGSLKVEPHGNDEKTKSKDNVKNNEVDGSLKMKPDADSEKSKDKVKNDDVGDAAVGKDDKTGPPSAANDGAAKSLSIHDDDEKINEKSKDKTSGVDTAVGNHTKDETKPLETSFVLSPDAAHAIMKMLAKEDVDISTVFSGIFSHGDVEATVSFNIGDVKRKASAHVEQKTPPPAPIERNASPSPVEPKASPTPIEPKATVPVEVKEEELEPATDFYQKRDHWGRVIPRAPRAKAKVAKEEVPAPALPADSRSEIPCRFGEACFRPDCVFDHGGKDRTAALAAAKPKKMCLAVNTSLGCSKGSACPFSHTNEGVVCKAVQYGGMCPRGDKCAFEHPGAVGTPMVPSPGPFALKKGPSGQKRRRGNDDGDDQEWKRARMDGGQQLAAGEGFGMGAGAFPGYGYGDYEGYDGDYGGGYGGGYGGWGGGVPQAPQQTPQNGNTGMKIRGFAQKKK</sequence>
<dbReference type="SMART" id="SM00356">
    <property type="entry name" value="ZnF_C3H1"/>
    <property type="match status" value="1"/>
</dbReference>
<keyword evidence="1" id="KW-0863">Zinc-finger</keyword>
<evidence type="ECO:0000313" key="5">
    <source>
        <dbReference type="Proteomes" id="UP000481861"/>
    </source>
</evidence>
<dbReference type="GO" id="GO:0008270">
    <property type="term" value="F:zinc ion binding"/>
    <property type="evidence" value="ECO:0007669"/>
    <property type="project" value="UniProtKB-KW"/>
</dbReference>
<dbReference type="EMBL" id="JAADJZ010000005">
    <property type="protein sequence ID" value="KAF2875178.1"/>
    <property type="molecule type" value="Genomic_DNA"/>
</dbReference>
<feature type="compositionally biased region" description="Basic and acidic residues" evidence="2">
    <location>
        <begin position="277"/>
        <end position="290"/>
    </location>
</feature>
<dbReference type="Proteomes" id="UP000481861">
    <property type="component" value="Unassembled WGS sequence"/>
</dbReference>
<evidence type="ECO:0000256" key="1">
    <source>
        <dbReference type="PROSITE-ProRule" id="PRU00723"/>
    </source>
</evidence>
<feature type="compositionally biased region" description="Basic and acidic residues" evidence="2">
    <location>
        <begin position="345"/>
        <end position="359"/>
    </location>
</feature>
<keyword evidence="1" id="KW-0862">Zinc</keyword>
<accession>A0A7C8MCL8</accession>
<feature type="compositionally biased region" description="Basic and acidic residues" evidence="2">
    <location>
        <begin position="488"/>
        <end position="505"/>
    </location>
</feature>
<protein>
    <recommendedName>
        <fullName evidence="3">C3H1-type domain-containing protein</fullName>
    </recommendedName>
</protein>
<feature type="compositionally biased region" description="Polar residues" evidence="2">
    <location>
        <begin position="842"/>
        <end position="852"/>
    </location>
</feature>
<dbReference type="AlphaFoldDB" id="A0A7C8MCL8"/>
<organism evidence="4 5">
    <name type="scientific">Massariosphaeria phaeospora</name>
    <dbReference type="NCBI Taxonomy" id="100035"/>
    <lineage>
        <taxon>Eukaryota</taxon>
        <taxon>Fungi</taxon>
        <taxon>Dikarya</taxon>
        <taxon>Ascomycota</taxon>
        <taxon>Pezizomycotina</taxon>
        <taxon>Dothideomycetes</taxon>
        <taxon>Pleosporomycetidae</taxon>
        <taxon>Pleosporales</taxon>
        <taxon>Pleosporales incertae sedis</taxon>
        <taxon>Massariosphaeria</taxon>
    </lineage>
</organism>
<dbReference type="Pfam" id="PF14608">
    <property type="entry name" value="zf-CCCH_2"/>
    <property type="match status" value="3"/>
</dbReference>
<feature type="compositionally biased region" description="Basic and acidic residues" evidence="2">
    <location>
        <begin position="408"/>
        <end position="473"/>
    </location>
</feature>